<dbReference type="NCBIfam" id="TIGR00283">
    <property type="entry name" value="arch_pth2"/>
    <property type="match status" value="1"/>
</dbReference>
<dbReference type="EC" id="3.1.1.29" evidence="1"/>
<dbReference type="PANTHER" id="PTHR12649">
    <property type="entry name" value="PEPTIDYL-TRNA HYDROLASE 2"/>
    <property type="match status" value="1"/>
</dbReference>
<dbReference type="PANTHER" id="PTHR12649:SF11">
    <property type="entry name" value="PEPTIDYL-TRNA HYDROLASE 2, MITOCHONDRIAL"/>
    <property type="match status" value="1"/>
</dbReference>
<evidence type="ECO:0000313" key="6">
    <source>
        <dbReference type="Proteomes" id="UP001289374"/>
    </source>
</evidence>
<keyword evidence="6" id="KW-1185">Reference proteome</keyword>
<dbReference type="EMBL" id="JACGWL010000006">
    <property type="protein sequence ID" value="KAK4401185.1"/>
    <property type="molecule type" value="Genomic_DNA"/>
</dbReference>
<comment type="caution">
    <text evidence="5">The sequence shown here is derived from an EMBL/GenBank/DDBJ whole genome shotgun (WGS) entry which is preliminary data.</text>
</comment>
<dbReference type="AlphaFoldDB" id="A0AAE1WWZ8"/>
<sequence>MTSYFGRDFSVQLFNCLEDLSKKATGGFGPAMRMSNLILFSCCREILGWTKSLQKLDCSKVLVVRQDLKMGSGKIASQCAHAATGIYSELMYSHRSLLRQWELCGQPKIVVTCKNQQEMNKLKDAAECIGLPTFTVADAGRTQVLLVLKQFLQLDLSNLKASNQPSQNHHYEALQQTRLYCSINTLLIDPFLKAIASNGCPPVSITSPHCSLLGEAHFLSRCRHHGLQVFVSGGVMLAGSDIWFCALA</sequence>
<gene>
    <name evidence="5" type="ORF">Sango_1224600</name>
</gene>
<dbReference type="SUPFAM" id="SSF102462">
    <property type="entry name" value="Peptidyl-tRNA hydrolase II"/>
    <property type="match status" value="1"/>
</dbReference>
<name>A0AAE1WWZ8_9LAMI</name>
<dbReference type="Pfam" id="PF01981">
    <property type="entry name" value="PTH2"/>
    <property type="match status" value="1"/>
</dbReference>
<dbReference type="GO" id="GO:0004045">
    <property type="term" value="F:peptidyl-tRNA hydrolase activity"/>
    <property type="evidence" value="ECO:0007669"/>
    <property type="project" value="UniProtKB-EC"/>
</dbReference>
<protein>
    <recommendedName>
        <fullName evidence="1">peptidyl-tRNA hydrolase</fullName>
        <ecNumber evidence="1">3.1.1.29</ecNumber>
    </recommendedName>
</protein>
<keyword evidence="2 5" id="KW-0378">Hydrolase</keyword>
<dbReference type="GO" id="GO:0005829">
    <property type="term" value="C:cytosol"/>
    <property type="evidence" value="ECO:0007669"/>
    <property type="project" value="TreeGrafter"/>
</dbReference>
<accession>A0AAE1WWZ8</accession>
<evidence type="ECO:0000313" key="5">
    <source>
        <dbReference type="EMBL" id="KAK4401185.1"/>
    </source>
</evidence>
<dbReference type="InterPro" id="IPR023476">
    <property type="entry name" value="Pep_tRNA_hydro_II_dom_sf"/>
</dbReference>
<dbReference type="Gene3D" id="3.40.1490.10">
    <property type="entry name" value="Bit1"/>
    <property type="match status" value="1"/>
</dbReference>
<evidence type="ECO:0000256" key="2">
    <source>
        <dbReference type="ARBA" id="ARBA00022801"/>
    </source>
</evidence>
<comment type="similarity">
    <text evidence="3">Belongs to the PTH2 family.</text>
</comment>
<dbReference type="InterPro" id="IPR002833">
    <property type="entry name" value="PTH2"/>
</dbReference>
<evidence type="ECO:0000256" key="4">
    <source>
        <dbReference type="ARBA" id="ARBA00048707"/>
    </source>
</evidence>
<evidence type="ECO:0000256" key="3">
    <source>
        <dbReference type="ARBA" id="ARBA00038050"/>
    </source>
</evidence>
<reference evidence="5" key="2">
    <citation type="journal article" date="2024" name="Plant">
        <title>Genomic evolution and insights into agronomic trait innovations of Sesamum species.</title>
        <authorList>
            <person name="Miao H."/>
            <person name="Wang L."/>
            <person name="Qu L."/>
            <person name="Liu H."/>
            <person name="Sun Y."/>
            <person name="Le M."/>
            <person name="Wang Q."/>
            <person name="Wei S."/>
            <person name="Zheng Y."/>
            <person name="Lin W."/>
            <person name="Duan Y."/>
            <person name="Cao H."/>
            <person name="Xiong S."/>
            <person name="Wang X."/>
            <person name="Wei L."/>
            <person name="Li C."/>
            <person name="Ma Q."/>
            <person name="Ju M."/>
            <person name="Zhao R."/>
            <person name="Li G."/>
            <person name="Mu C."/>
            <person name="Tian Q."/>
            <person name="Mei H."/>
            <person name="Zhang T."/>
            <person name="Gao T."/>
            <person name="Zhang H."/>
        </authorList>
    </citation>
    <scope>NUCLEOTIDE SEQUENCE</scope>
    <source>
        <strain evidence="5">K16</strain>
    </source>
</reference>
<dbReference type="GO" id="GO:0005739">
    <property type="term" value="C:mitochondrion"/>
    <property type="evidence" value="ECO:0007669"/>
    <property type="project" value="TreeGrafter"/>
</dbReference>
<dbReference type="FunFam" id="3.40.1490.10:FF:000002">
    <property type="entry name" value="Peptidyl-tRNA hydrolase 2, mitochondrial"/>
    <property type="match status" value="1"/>
</dbReference>
<evidence type="ECO:0000256" key="1">
    <source>
        <dbReference type="ARBA" id="ARBA00013260"/>
    </source>
</evidence>
<organism evidence="5 6">
    <name type="scientific">Sesamum angolense</name>
    <dbReference type="NCBI Taxonomy" id="2727404"/>
    <lineage>
        <taxon>Eukaryota</taxon>
        <taxon>Viridiplantae</taxon>
        <taxon>Streptophyta</taxon>
        <taxon>Embryophyta</taxon>
        <taxon>Tracheophyta</taxon>
        <taxon>Spermatophyta</taxon>
        <taxon>Magnoliopsida</taxon>
        <taxon>eudicotyledons</taxon>
        <taxon>Gunneridae</taxon>
        <taxon>Pentapetalae</taxon>
        <taxon>asterids</taxon>
        <taxon>lamiids</taxon>
        <taxon>Lamiales</taxon>
        <taxon>Pedaliaceae</taxon>
        <taxon>Sesamum</taxon>
    </lineage>
</organism>
<reference evidence="5" key="1">
    <citation type="submission" date="2020-06" db="EMBL/GenBank/DDBJ databases">
        <authorList>
            <person name="Li T."/>
            <person name="Hu X."/>
            <person name="Zhang T."/>
            <person name="Song X."/>
            <person name="Zhang H."/>
            <person name="Dai N."/>
            <person name="Sheng W."/>
            <person name="Hou X."/>
            <person name="Wei L."/>
        </authorList>
    </citation>
    <scope>NUCLEOTIDE SEQUENCE</scope>
    <source>
        <strain evidence="5">K16</strain>
        <tissue evidence="5">Leaf</tissue>
    </source>
</reference>
<comment type="catalytic activity">
    <reaction evidence="4">
        <text>an N-acyl-L-alpha-aminoacyl-tRNA + H2O = an N-acyl-L-amino acid + a tRNA + H(+)</text>
        <dbReference type="Rhea" id="RHEA:54448"/>
        <dbReference type="Rhea" id="RHEA-COMP:10123"/>
        <dbReference type="Rhea" id="RHEA-COMP:13883"/>
        <dbReference type="ChEBI" id="CHEBI:15377"/>
        <dbReference type="ChEBI" id="CHEBI:15378"/>
        <dbReference type="ChEBI" id="CHEBI:59874"/>
        <dbReference type="ChEBI" id="CHEBI:78442"/>
        <dbReference type="ChEBI" id="CHEBI:138191"/>
        <dbReference type="EC" id="3.1.1.29"/>
    </reaction>
</comment>
<dbReference type="Proteomes" id="UP001289374">
    <property type="component" value="Unassembled WGS sequence"/>
</dbReference>
<proteinExistence type="inferred from homology"/>